<evidence type="ECO:0000313" key="3">
    <source>
        <dbReference type="Proteomes" id="UP000320160"/>
    </source>
</evidence>
<dbReference type="Proteomes" id="UP000320160">
    <property type="component" value="Unassembled WGS sequence"/>
</dbReference>
<name>A0A553WB15_9SPHN</name>
<keyword evidence="1" id="KW-1133">Transmembrane helix</keyword>
<dbReference type="RefSeq" id="WP_143777104.1">
    <property type="nucleotide sequence ID" value="NZ_VKKU01000002.1"/>
</dbReference>
<protein>
    <recommendedName>
        <fullName evidence="4">DUF3784 domain-containing protein</fullName>
    </recommendedName>
</protein>
<dbReference type="AlphaFoldDB" id="A0A553WB15"/>
<proteinExistence type="predicted"/>
<organism evidence="2 3">
    <name type="scientific">Sphingorhabdus contaminans</name>
    <dbReference type="NCBI Taxonomy" id="1343899"/>
    <lineage>
        <taxon>Bacteria</taxon>
        <taxon>Pseudomonadati</taxon>
        <taxon>Pseudomonadota</taxon>
        <taxon>Alphaproteobacteria</taxon>
        <taxon>Sphingomonadales</taxon>
        <taxon>Sphingomonadaceae</taxon>
        <taxon>Sphingorhabdus</taxon>
    </lineage>
</organism>
<accession>A0A553WB15</accession>
<dbReference type="EMBL" id="VKKU01000002">
    <property type="protein sequence ID" value="TSB01884.1"/>
    <property type="molecule type" value="Genomic_DNA"/>
</dbReference>
<evidence type="ECO:0008006" key="4">
    <source>
        <dbReference type="Google" id="ProtNLM"/>
    </source>
</evidence>
<keyword evidence="3" id="KW-1185">Reference proteome</keyword>
<gene>
    <name evidence="2" type="ORF">FOM92_12020</name>
</gene>
<sequence>MLLIIGFLLGVANFAMHKAVVESGHPFVEDTKRYFGRHIGPYGSYAIELALLIGALWLANEGSVLITLFYAAYTAMNVIATWLLLTGRS</sequence>
<feature type="transmembrane region" description="Helical" evidence="1">
    <location>
        <begin position="65"/>
        <end position="85"/>
    </location>
</feature>
<dbReference type="OrthoDB" id="7391761at2"/>
<keyword evidence="1" id="KW-0472">Membrane</keyword>
<feature type="transmembrane region" description="Helical" evidence="1">
    <location>
        <begin position="39"/>
        <end position="58"/>
    </location>
</feature>
<comment type="caution">
    <text evidence="2">The sequence shown here is derived from an EMBL/GenBank/DDBJ whole genome shotgun (WGS) entry which is preliminary data.</text>
</comment>
<reference evidence="2 3" key="1">
    <citation type="submission" date="2019-07" db="EMBL/GenBank/DDBJ databases">
        <authorList>
            <person name="Park M."/>
        </authorList>
    </citation>
    <scope>NUCLEOTIDE SEQUENCE [LARGE SCALE GENOMIC DNA]</scope>
    <source>
        <strain evidence="2 3">KCTC32445</strain>
    </source>
</reference>
<evidence type="ECO:0000256" key="1">
    <source>
        <dbReference type="SAM" id="Phobius"/>
    </source>
</evidence>
<keyword evidence="1" id="KW-0812">Transmembrane</keyword>
<evidence type="ECO:0000313" key="2">
    <source>
        <dbReference type="EMBL" id="TSB01884.1"/>
    </source>
</evidence>